<name>A0A9P7ZJH9_9HYPO</name>
<dbReference type="GeneID" id="70289115"/>
<organism evidence="6 7">
    <name type="scientific">Emericellopsis atlantica</name>
    <dbReference type="NCBI Taxonomy" id="2614577"/>
    <lineage>
        <taxon>Eukaryota</taxon>
        <taxon>Fungi</taxon>
        <taxon>Dikarya</taxon>
        <taxon>Ascomycota</taxon>
        <taxon>Pezizomycotina</taxon>
        <taxon>Sordariomycetes</taxon>
        <taxon>Hypocreomycetidae</taxon>
        <taxon>Hypocreales</taxon>
        <taxon>Bionectriaceae</taxon>
        <taxon>Emericellopsis</taxon>
    </lineage>
</organism>
<dbReference type="InterPro" id="IPR047618">
    <property type="entry name" value="QOR-like"/>
</dbReference>
<dbReference type="GO" id="GO:0035925">
    <property type="term" value="F:mRNA 3'-UTR AU-rich region binding"/>
    <property type="evidence" value="ECO:0007669"/>
    <property type="project" value="TreeGrafter"/>
</dbReference>
<dbReference type="InterPro" id="IPR020843">
    <property type="entry name" value="ER"/>
</dbReference>
<dbReference type="CDD" id="cd05286">
    <property type="entry name" value="QOR2"/>
    <property type="match status" value="1"/>
</dbReference>
<proteinExistence type="predicted"/>
<keyword evidence="1" id="KW-0521">NADP</keyword>
<dbReference type="RefSeq" id="XP_046116557.1">
    <property type="nucleotide sequence ID" value="XM_046258212.1"/>
</dbReference>
<dbReference type="PANTHER" id="PTHR48106:SF13">
    <property type="entry name" value="QUINONE OXIDOREDUCTASE-RELATED"/>
    <property type="match status" value="1"/>
</dbReference>
<evidence type="ECO:0000256" key="2">
    <source>
        <dbReference type="ARBA" id="ARBA00023002"/>
    </source>
</evidence>
<evidence type="ECO:0000313" key="6">
    <source>
        <dbReference type="EMBL" id="KAG9252633.1"/>
    </source>
</evidence>
<dbReference type="SUPFAM" id="SSF51735">
    <property type="entry name" value="NAD(P)-binding Rossmann-fold domains"/>
    <property type="match status" value="1"/>
</dbReference>
<dbReference type="AlphaFoldDB" id="A0A9P7ZJH9"/>
<comment type="caution">
    <text evidence="6">The sequence shown here is derived from an EMBL/GenBank/DDBJ whole genome shotgun (WGS) entry which is preliminary data.</text>
</comment>
<keyword evidence="7" id="KW-1185">Reference proteome</keyword>
<feature type="domain" description="Enoyl reductase (ER)" evidence="5">
    <location>
        <begin position="17"/>
        <end position="325"/>
    </location>
</feature>
<dbReference type="InterPro" id="IPR013149">
    <property type="entry name" value="ADH-like_C"/>
</dbReference>
<dbReference type="EMBL" id="MU251261">
    <property type="protein sequence ID" value="KAG9252633.1"/>
    <property type="molecule type" value="Genomic_DNA"/>
</dbReference>
<dbReference type="PANTHER" id="PTHR48106">
    <property type="entry name" value="QUINONE OXIDOREDUCTASE PIG3-RELATED"/>
    <property type="match status" value="1"/>
</dbReference>
<dbReference type="GO" id="GO:0003960">
    <property type="term" value="F:quinone reductase (NADPH) activity"/>
    <property type="evidence" value="ECO:0007669"/>
    <property type="project" value="InterPro"/>
</dbReference>
<dbReference type="SUPFAM" id="SSF50129">
    <property type="entry name" value="GroES-like"/>
    <property type="match status" value="1"/>
</dbReference>
<evidence type="ECO:0000256" key="3">
    <source>
        <dbReference type="ARBA" id="ARBA00043088"/>
    </source>
</evidence>
<dbReference type="FunFam" id="3.40.50.720:FF:000053">
    <property type="entry name" value="Quinone oxidoreductase 1"/>
    <property type="match status" value="1"/>
</dbReference>
<dbReference type="Proteomes" id="UP000887229">
    <property type="component" value="Unassembled WGS sequence"/>
</dbReference>
<accession>A0A9P7ZJH9</accession>
<dbReference type="Pfam" id="PF00107">
    <property type="entry name" value="ADH_zinc_N"/>
    <property type="match status" value="1"/>
</dbReference>
<dbReference type="GO" id="GO:0070402">
    <property type="term" value="F:NADPH binding"/>
    <property type="evidence" value="ECO:0007669"/>
    <property type="project" value="TreeGrafter"/>
</dbReference>
<evidence type="ECO:0000256" key="1">
    <source>
        <dbReference type="ARBA" id="ARBA00022857"/>
    </source>
</evidence>
<dbReference type="Pfam" id="PF08240">
    <property type="entry name" value="ADH_N"/>
    <property type="match status" value="1"/>
</dbReference>
<evidence type="ECO:0000313" key="7">
    <source>
        <dbReference type="Proteomes" id="UP000887229"/>
    </source>
</evidence>
<dbReference type="Gene3D" id="3.40.50.720">
    <property type="entry name" value="NAD(P)-binding Rossmann-like Domain"/>
    <property type="match status" value="1"/>
</dbReference>
<dbReference type="Gene3D" id="3.90.180.10">
    <property type="entry name" value="Medium-chain alcohol dehydrogenases, catalytic domain"/>
    <property type="match status" value="1"/>
</dbReference>
<dbReference type="InterPro" id="IPR013154">
    <property type="entry name" value="ADH-like_N"/>
</dbReference>
<gene>
    <name evidence="6" type="ORF">F5Z01DRAFT_221141</name>
</gene>
<dbReference type="InterPro" id="IPR011032">
    <property type="entry name" value="GroES-like_sf"/>
</dbReference>
<protein>
    <recommendedName>
        <fullName evidence="4">Probable quinone oxidoreductase</fullName>
    </recommendedName>
    <alternativeName>
        <fullName evidence="3">NADPH:quinone reductase</fullName>
    </alternativeName>
</protein>
<dbReference type="SMART" id="SM00829">
    <property type="entry name" value="PKS_ER"/>
    <property type="match status" value="1"/>
</dbReference>
<sequence length="328" mass="35064">MAPIPAKMNVVQIAKNGGLDVLENAQIPIPNPTGDQVLVKNAYCGVNFIDTYFRGGLYPAPRFPLVLGREAAGEVVQAGNGFREGDRVVYMSGTEAGTYAEYTAVSAAKLIKIPDAVTLETAAAVYLQGLTAWTFIREAAAVKAGQWTFVHAAAGGVGLLLVQMLRSVGAKIIATASTDEKLELARKNGAEWTIKSSDDIVAKVKEITGGHGVDVIFDGIGKTTFDADLEMIALKGQLISFGNASGAVEPLSILKLAPKNVRLMRPVVNGYVTEREDLERYSNELFDLVAGGKVEARIHEVYPLAEAKRAQADIESRKTTGKLLLKCT</sequence>
<dbReference type="InterPro" id="IPR036291">
    <property type="entry name" value="NAD(P)-bd_dom_sf"/>
</dbReference>
<dbReference type="GO" id="GO:0005829">
    <property type="term" value="C:cytosol"/>
    <property type="evidence" value="ECO:0007669"/>
    <property type="project" value="TreeGrafter"/>
</dbReference>
<evidence type="ECO:0000259" key="5">
    <source>
        <dbReference type="SMART" id="SM00829"/>
    </source>
</evidence>
<dbReference type="OrthoDB" id="48317at2759"/>
<evidence type="ECO:0000256" key="4">
    <source>
        <dbReference type="ARBA" id="ARBA00070796"/>
    </source>
</evidence>
<keyword evidence="2" id="KW-0560">Oxidoreductase</keyword>
<reference evidence="6" key="1">
    <citation type="journal article" date="2021" name="IMA Fungus">
        <title>Genomic characterization of three marine fungi, including Emericellopsis atlantica sp. nov. with signatures of a generalist lifestyle and marine biomass degradation.</title>
        <authorList>
            <person name="Hagestad O.C."/>
            <person name="Hou L."/>
            <person name="Andersen J.H."/>
            <person name="Hansen E.H."/>
            <person name="Altermark B."/>
            <person name="Li C."/>
            <person name="Kuhnert E."/>
            <person name="Cox R.J."/>
            <person name="Crous P.W."/>
            <person name="Spatafora J.W."/>
            <person name="Lail K."/>
            <person name="Amirebrahimi M."/>
            <person name="Lipzen A."/>
            <person name="Pangilinan J."/>
            <person name="Andreopoulos W."/>
            <person name="Hayes R.D."/>
            <person name="Ng V."/>
            <person name="Grigoriev I.V."/>
            <person name="Jackson S.A."/>
            <person name="Sutton T.D.S."/>
            <person name="Dobson A.D.W."/>
            <person name="Rama T."/>
        </authorList>
    </citation>
    <scope>NUCLEOTIDE SEQUENCE</scope>
    <source>
        <strain evidence="6">TS7</strain>
    </source>
</reference>